<dbReference type="EMBL" id="JBEDUW010000002">
    <property type="protein sequence ID" value="KAK9946866.1"/>
    <property type="molecule type" value="Genomic_DNA"/>
</dbReference>
<sequence>MMNIILHGSLTTLDEQILDIEDDSSLEIRTECQAKEAAKNIFLKVAKPGSQCIFLEDVMRFMHKDEALKTICLFGAETDHDGISRASLKNWGGNT</sequence>
<dbReference type="GO" id="GO:0006820">
    <property type="term" value="P:monoatomic anion transport"/>
    <property type="evidence" value="ECO:0007669"/>
    <property type="project" value="TreeGrafter"/>
</dbReference>
<gene>
    <name evidence="3" type="ORF">M0R45_012309</name>
</gene>
<protein>
    <submittedName>
        <fullName evidence="3">Uncharacterized protein</fullName>
    </submittedName>
</protein>
<dbReference type="PANTHER" id="PTHR31618">
    <property type="entry name" value="MECHANOSENSITIVE ION CHANNEL PROTEIN 5"/>
    <property type="match status" value="1"/>
</dbReference>
<evidence type="ECO:0000256" key="1">
    <source>
        <dbReference type="ARBA" id="ARBA00004141"/>
    </source>
</evidence>
<comment type="caution">
    <text evidence="3">The sequence shown here is derived from an EMBL/GenBank/DDBJ whole genome shotgun (WGS) entry which is preliminary data.</text>
</comment>
<dbReference type="GO" id="GO:0008381">
    <property type="term" value="F:mechanosensitive monoatomic ion channel activity"/>
    <property type="evidence" value="ECO:0007669"/>
    <property type="project" value="TreeGrafter"/>
</dbReference>
<reference evidence="3 4" key="1">
    <citation type="journal article" date="2023" name="G3 (Bethesda)">
        <title>A chromosome-length genome assembly and annotation of blackberry (Rubus argutus, cv. 'Hillquist').</title>
        <authorList>
            <person name="Bruna T."/>
            <person name="Aryal R."/>
            <person name="Dudchenko O."/>
            <person name="Sargent D.J."/>
            <person name="Mead D."/>
            <person name="Buti M."/>
            <person name="Cavallini A."/>
            <person name="Hytonen T."/>
            <person name="Andres J."/>
            <person name="Pham M."/>
            <person name="Weisz D."/>
            <person name="Mascagni F."/>
            <person name="Usai G."/>
            <person name="Natali L."/>
            <person name="Bassil N."/>
            <person name="Fernandez G.E."/>
            <person name="Lomsadze A."/>
            <person name="Armour M."/>
            <person name="Olukolu B."/>
            <person name="Poorten T."/>
            <person name="Britton C."/>
            <person name="Davik J."/>
            <person name="Ashrafi H."/>
            <person name="Aiden E.L."/>
            <person name="Borodovsky M."/>
            <person name="Worthington M."/>
        </authorList>
    </citation>
    <scope>NUCLEOTIDE SEQUENCE [LARGE SCALE GENOMIC DNA]</scope>
    <source>
        <strain evidence="3">PI 553951</strain>
    </source>
</reference>
<organism evidence="3 4">
    <name type="scientific">Rubus argutus</name>
    <name type="common">Southern blackberry</name>
    <dbReference type="NCBI Taxonomy" id="59490"/>
    <lineage>
        <taxon>Eukaryota</taxon>
        <taxon>Viridiplantae</taxon>
        <taxon>Streptophyta</taxon>
        <taxon>Embryophyta</taxon>
        <taxon>Tracheophyta</taxon>
        <taxon>Spermatophyta</taxon>
        <taxon>Magnoliopsida</taxon>
        <taxon>eudicotyledons</taxon>
        <taxon>Gunneridae</taxon>
        <taxon>Pentapetalae</taxon>
        <taxon>rosids</taxon>
        <taxon>fabids</taxon>
        <taxon>Rosales</taxon>
        <taxon>Rosaceae</taxon>
        <taxon>Rosoideae</taxon>
        <taxon>Rosoideae incertae sedis</taxon>
        <taxon>Rubus</taxon>
    </lineage>
</organism>
<dbReference type="GO" id="GO:0005886">
    <property type="term" value="C:plasma membrane"/>
    <property type="evidence" value="ECO:0007669"/>
    <property type="project" value="TreeGrafter"/>
</dbReference>
<evidence type="ECO:0000313" key="4">
    <source>
        <dbReference type="Proteomes" id="UP001457282"/>
    </source>
</evidence>
<comment type="subcellular location">
    <subcellularLocation>
        <location evidence="1">Membrane</location>
        <topology evidence="1">Multi-pass membrane protein</topology>
    </subcellularLocation>
</comment>
<name>A0AAW1YDS1_RUBAR</name>
<dbReference type="Proteomes" id="UP001457282">
    <property type="component" value="Unassembled WGS sequence"/>
</dbReference>
<proteinExistence type="inferred from homology"/>
<evidence type="ECO:0000313" key="3">
    <source>
        <dbReference type="EMBL" id="KAK9946866.1"/>
    </source>
</evidence>
<evidence type="ECO:0000256" key="2">
    <source>
        <dbReference type="ARBA" id="ARBA00008017"/>
    </source>
</evidence>
<keyword evidence="4" id="KW-1185">Reference proteome</keyword>
<comment type="similarity">
    <text evidence="2">Belongs to the MscS (TC 1.A.23) family.</text>
</comment>
<accession>A0AAW1YDS1</accession>
<dbReference type="PANTHER" id="PTHR31618:SF8">
    <property type="entry name" value="MECHANOSENSITIVE ION CHANNEL PROTEIN"/>
    <property type="match status" value="1"/>
</dbReference>
<dbReference type="AlphaFoldDB" id="A0AAW1YDS1"/>
<dbReference type="InterPro" id="IPR016688">
    <property type="entry name" value="MscS-like_plants/fungi"/>
</dbReference>